<organism evidence="1 2">
    <name type="scientific">Erysiphe neolycopersici</name>
    <dbReference type="NCBI Taxonomy" id="212602"/>
    <lineage>
        <taxon>Eukaryota</taxon>
        <taxon>Fungi</taxon>
        <taxon>Dikarya</taxon>
        <taxon>Ascomycota</taxon>
        <taxon>Pezizomycotina</taxon>
        <taxon>Leotiomycetes</taxon>
        <taxon>Erysiphales</taxon>
        <taxon>Erysiphaceae</taxon>
        <taxon>Erysiphe</taxon>
    </lineage>
</organism>
<evidence type="ECO:0000313" key="1">
    <source>
        <dbReference type="EMBL" id="RKF62427.1"/>
    </source>
</evidence>
<comment type="caution">
    <text evidence="1">The sequence shown here is derived from an EMBL/GenBank/DDBJ whole genome shotgun (WGS) entry which is preliminary data.</text>
</comment>
<accession>A0A420HYC8</accession>
<protein>
    <submittedName>
        <fullName evidence="1">Uncharacterized protein</fullName>
    </submittedName>
</protein>
<gene>
    <name evidence="1" type="ORF">OnM2_033093</name>
</gene>
<reference evidence="1 2" key="1">
    <citation type="journal article" date="2018" name="BMC Genomics">
        <title>Comparative genome analyses reveal sequence features reflecting distinct modes of host-adaptation between dicot and monocot powdery mildew.</title>
        <authorList>
            <person name="Wu Y."/>
            <person name="Ma X."/>
            <person name="Pan Z."/>
            <person name="Kale S.D."/>
            <person name="Song Y."/>
            <person name="King H."/>
            <person name="Zhang Q."/>
            <person name="Presley C."/>
            <person name="Deng X."/>
            <person name="Wei C.I."/>
            <person name="Xiao S."/>
        </authorList>
    </citation>
    <scope>NUCLEOTIDE SEQUENCE [LARGE SCALE GENOMIC DNA]</scope>
    <source>
        <strain evidence="1">UMSG2</strain>
    </source>
</reference>
<dbReference type="Proteomes" id="UP000286134">
    <property type="component" value="Unassembled WGS sequence"/>
</dbReference>
<keyword evidence="2" id="KW-1185">Reference proteome</keyword>
<name>A0A420HYC8_9PEZI</name>
<dbReference type="EMBL" id="MCFK01003360">
    <property type="protein sequence ID" value="RKF62427.1"/>
    <property type="molecule type" value="Genomic_DNA"/>
</dbReference>
<evidence type="ECO:0000313" key="2">
    <source>
        <dbReference type="Proteomes" id="UP000286134"/>
    </source>
</evidence>
<dbReference type="AlphaFoldDB" id="A0A420HYC8"/>
<proteinExistence type="predicted"/>
<sequence>MRMKRAMHMTINNISQEEIVSFESLQAAFQKPTMLLHFDAYLRLYADLDASIKGMNW</sequence>